<evidence type="ECO:0000313" key="3">
    <source>
        <dbReference type="EMBL" id="QUS38666.1"/>
    </source>
</evidence>
<dbReference type="InterPro" id="IPR004360">
    <property type="entry name" value="Glyas_Fos-R_dOase_dom"/>
</dbReference>
<keyword evidence="1" id="KW-0479">Metal-binding</keyword>
<reference evidence="3 4" key="1">
    <citation type="submission" date="2019-02" db="EMBL/GenBank/DDBJ databases">
        <title>Emended description of the genus Rhodopseudomonas and description of Rhodopseudomonas albus sp. nov., a non-phototrophic, heavy-metal-tolerant bacterium isolated from garden soil.</title>
        <authorList>
            <person name="Bao Z."/>
            <person name="Cao W.W."/>
            <person name="Sato Y."/>
            <person name="Nishizawa T."/>
            <person name="Zhao J."/>
            <person name="Guo Y."/>
            <person name="Ohta H."/>
        </authorList>
    </citation>
    <scope>NUCLEOTIDE SEQUENCE [LARGE SCALE GENOMIC DNA]</scope>
    <source>
        <strain evidence="3 4">SK50-23</strain>
    </source>
</reference>
<evidence type="ECO:0000313" key="4">
    <source>
        <dbReference type="Proteomes" id="UP000682843"/>
    </source>
</evidence>
<sequence length="191" mass="21139">MSPLSADRTLSNCSLPLAFNHVGLTVPDIFAAIDWYGEVFGASHIMGPRLLAAADSATHETPGIFGKQFRSAYQAHLLLANGVGLELFQFIEPAVELTAENMPYWQRGPFHIALTCPDVDGLVMKICARGGRKRNEPTNFVPGRPWRLCYCEDPWGTVIEIMSASYAEMFGNWPQPGMTDTPRMIERPPQA</sequence>
<dbReference type="PANTHER" id="PTHR43048">
    <property type="entry name" value="METHYLMALONYL-COA EPIMERASE"/>
    <property type="match status" value="1"/>
</dbReference>
<organism evidence="3 4">
    <name type="scientific">Tardiphaga alba</name>
    <dbReference type="NCBI Taxonomy" id="340268"/>
    <lineage>
        <taxon>Bacteria</taxon>
        <taxon>Pseudomonadati</taxon>
        <taxon>Pseudomonadota</taxon>
        <taxon>Alphaproteobacteria</taxon>
        <taxon>Hyphomicrobiales</taxon>
        <taxon>Nitrobacteraceae</taxon>
        <taxon>Tardiphaga</taxon>
    </lineage>
</organism>
<dbReference type="SUPFAM" id="SSF54593">
    <property type="entry name" value="Glyoxalase/Bleomycin resistance protein/Dihydroxybiphenyl dioxygenase"/>
    <property type="match status" value="1"/>
</dbReference>
<dbReference type="PANTHER" id="PTHR43048:SF6">
    <property type="entry name" value="BLR8189 PROTEIN"/>
    <property type="match status" value="1"/>
</dbReference>
<keyword evidence="4" id="KW-1185">Reference proteome</keyword>
<name>A0ABX8A6M2_9BRAD</name>
<gene>
    <name evidence="3" type="ORF">RPMA_07315</name>
</gene>
<dbReference type="Gene3D" id="3.10.180.10">
    <property type="entry name" value="2,3-Dihydroxybiphenyl 1,2-Dioxygenase, domain 1"/>
    <property type="match status" value="1"/>
</dbReference>
<evidence type="ECO:0000259" key="2">
    <source>
        <dbReference type="PROSITE" id="PS51819"/>
    </source>
</evidence>
<accession>A0ABX8A6M2</accession>
<dbReference type="PROSITE" id="PS51819">
    <property type="entry name" value="VOC"/>
    <property type="match status" value="1"/>
</dbReference>
<dbReference type="InterPro" id="IPR037523">
    <property type="entry name" value="VOC_core"/>
</dbReference>
<evidence type="ECO:0000256" key="1">
    <source>
        <dbReference type="ARBA" id="ARBA00022723"/>
    </source>
</evidence>
<dbReference type="InterPro" id="IPR051785">
    <property type="entry name" value="MMCE/EMCE_epimerase"/>
</dbReference>
<feature type="domain" description="VOC" evidence="2">
    <location>
        <begin position="18"/>
        <end position="164"/>
    </location>
</feature>
<proteinExistence type="predicted"/>
<dbReference type="Pfam" id="PF00903">
    <property type="entry name" value="Glyoxalase"/>
    <property type="match status" value="1"/>
</dbReference>
<dbReference type="InterPro" id="IPR029068">
    <property type="entry name" value="Glyas_Bleomycin-R_OHBP_Dase"/>
</dbReference>
<dbReference type="Proteomes" id="UP000682843">
    <property type="component" value="Chromosome"/>
</dbReference>
<dbReference type="EMBL" id="CP036498">
    <property type="protein sequence ID" value="QUS38666.1"/>
    <property type="molecule type" value="Genomic_DNA"/>
</dbReference>
<protein>
    <submittedName>
        <fullName evidence="3">VOC family protein</fullName>
    </submittedName>
</protein>